<dbReference type="InterPro" id="IPR011249">
    <property type="entry name" value="Metalloenz_LuxS/M16"/>
</dbReference>
<accession>A0ABN6CIV3</accession>
<gene>
    <name evidence="1" type="ORF">Aiant_50240</name>
</gene>
<dbReference type="SUPFAM" id="SSF63411">
    <property type="entry name" value="LuxS/MPP-like metallohydrolase"/>
    <property type="match status" value="2"/>
</dbReference>
<evidence type="ECO:0000313" key="1">
    <source>
        <dbReference type="EMBL" id="BCJ44367.1"/>
    </source>
</evidence>
<organism evidence="1 2">
    <name type="scientific">Actinoplanes ianthinogenes</name>
    <dbReference type="NCBI Taxonomy" id="122358"/>
    <lineage>
        <taxon>Bacteria</taxon>
        <taxon>Bacillati</taxon>
        <taxon>Actinomycetota</taxon>
        <taxon>Actinomycetes</taxon>
        <taxon>Micromonosporales</taxon>
        <taxon>Micromonosporaceae</taxon>
        <taxon>Actinoplanes</taxon>
    </lineage>
</organism>
<proteinExistence type="predicted"/>
<reference evidence="1 2" key="1">
    <citation type="submission" date="2020-08" db="EMBL/GenBank/DDBJ databases">
        <title>Whole genome shotgun sequence of Actinoplanes ianthinogenes NBRC 13996.</title>
        <authorList>
            <person name="Komaki H."/>
            <person name="Tamura T."/>
        </authorList>
    </citation>
    <scope>NUCLEOTIDE SEQUENCE [LARGE SCALE GENOMIC DNA]</scope>
    <source>
        <strain evidence="1 2">NBRC 13996</strain>
    </source>
</reference>
<name>A0ABN6CIV3_9ACTN</name>
<keyword evidence="2" id="KW-1185">Reference proteome</keyword>
<evidence type="ECO:0008006" key="3">
    <source>
        <dbReference type="Google" id="ProtNLM"/>
    </source>
</evidence>
<dbReference type="Gene3D" id="3.30.830.10">
    <property type="entry name" value="Metalloenzyme, LuxS/M16 peptidase-like"/>
    <property type="match status" value="2"/>
</dbReference>
<sequence>MLPRMSPRDPDAPLEVDGVPVLLAPVTGPAHAGLVFRVGLVDEPLARRGITHLLEHLVAPGTARSGTHRDSRTETEHVYFHAQGTDEEIAAFLTGVCDRLRDLPVDRIAPERDALRAEAAGRRADWMPMWRHGARDFGMPSYPELGLDALTAEHLGDWAARWFTRENAALWVGGEAIPAGLKLDLPSGERRPAPAPSSTLPSTPAYFVAGETDLGWDTVVPRGPRAAVFANLLERRMIRELPAGPGDAERIRTRYEPRADGTARIVATIELRPDDAEAALGALVRLLDELAGGQIDEAEVAAVTELTADGLRTARQRGARLPGQAFNLLTGHPLQSLGEAVAAVREVTRDDVAEVAARAYRSGLLMTPAGTRTELPGYTAAPAASAETVPGRVHHGRGNRALRLVAGPDGVSVDDGESIASVRYDACAALLAWPDGGRQLIGEDAVVVRAEPALYRRAGRVTAEIDARVPADRRIDLAAREPAAIPRPPRTRWFRSGA</sequence>
<protein>
    <recommendedName>
        <fullName evidence="3">Zn-dependent peptidase</fullName>
    </recommendedName>
</protein>
<dbReference type="Proteomes" id="UP000676967">
    <property type="component" value="Chromosome"/>
</dbReference>
<evidence type="ECO:0000313" key="2">
    <source>
        <dbReference type="Proteomes" id="UP000676967"/>
    </source>
</evidence>
<dbReference type="EMBL" id="AP023356">
    <property type="protein sequence ID" value="BCJ44367.1"/>
    <property type="molecule type" value="Genomic_DNA"/>
</dbReference>